<dbReference type="AlphaFoldDB" id="A0A830EUT0"/>
<evidence type="ECO:0000256" key="1">
    <source>
        <dbReference type="ARBA" id="ARBA00006739"/>
    </source>
</evidence>
<evidence type="ECO:0000256" key="2">
    <source>
        <dbReference type="ARBA" id="ARBA00022676"/>
    </source>
</evidence>
<evidence type="ECO:0000256" key="3">
    <source>
        <dbReference type="ARBA" id="ARBA00022679"/>
    </source>
</evidence>
<gene>
    <name evidence="6" type="ORF">GCM10009037_15050</name>
</gene>
<dbReference type="PANTHER" id="PTHR43179">
    <property type="entry name" value="RHAMNOSYLTRANSFERASE WBBL"/>
    <property type="match status" value="1"/>
</dbReference>
<evidence type="ECO:0000313" key="7">
    <source>
        <dbReference type="Proteomes" id="UP000628840"/>
    </source>
</evidence>
<keyword evidence="7" id="KW-1185">Reference proteome</keyword>
<evidence type="ECO:0000259" key="5">
    <source>
        <dbReference type="Pfam" id="PF00535"/>
    </source>
</evidence>
<dbReference type="SUPFAM" id="SSF53448">
    <property type="entry name" value="Nucleotide-diphospho-sugar transferases"/>
    <property type="match status" value="1"/>
</dbReference>
<reference evidence="6 7" key="1">
    <citation type="journal article" date="2019" name="Int. J. Syst. Evol. Microbiol.">
        <title>The Global Catalogue of Microorganisms (GCM) 10K type strain sequencing project: providing services to taxonomists for standard genome sequencing and annotation.</title>
        <authorList>
            <consortium name="The Broad Institute Genomics Platform"/>
            <consortium name="The Broad Institute Genome Sequencing Center for Infectious Disease"/>
            <person name="Wu L."/>
            <person name="Ma J."/>
        </authorList>
    </citation>
    <scope>NUCLEOTIDE SEQUENCE [LARGE SCALE GENOMIC DNA]</scope>
    <source>
        <strain evidence="6 7">JCM 19585</strain>
    </source>
</reference>
<dbReference type="GO" id="GO:0016757">
    <property type="term" value="F:glycosyltransferase activity"/>
    <property type="evidence" value="ECO:0007669"/>
    <property type="project" value="UniProtKB-KW"/>
</dbReference>
<dbReference type="OrthoDB" id="196370at2157"/>
<proteinExistence type="inferred from homology"/>
<dbReference type="PANTHER" id="PTHR43179:SF12">
    <property type="entry name" value="GALACTOFURANOSYLTRANSFERASE GLFT2"/>
    <property type="match status" value="1"/>
</dbReference>
<evidence type="ECO:0000256" key="4">
    <source>
        <dbReference type="SAM" id="MobiDB-lite"/>
    </source>
</evidence>
<comment type="caution">
    <text evidence="6">The sequence shown here is derived from an EMBL/GenBank/DDBJ whole genome shotgun (WGS) entry which is preliminary data.</text>
</comment>
<dbReference type="Pfam" id="PF00535">
    <property type="entry name" value="Glycos_transf_2"/>
    <property type="match status" value="1"/>
</dbReference>
<dbReference type="InterPro" id="IPR001173">
    <property type="entry name" value="Glyco_trans_2-like"/>
</dbReference>
<dbReference type="InterPro" id="IPR029044">
    <property type="entry name" value="Nucleotide-diphossugar_trans"/>
</dbReference>
<dbReference type="Proteomes" id="UP000628840">
    <property type="component" value="Unassembled WGS sequence"/>
</dbReference>
<feature type="domain" description="Glycosyltransferase 2-like" evidence="5">
    <location>
        <begin position="4"/>
        <end position="119"/>
    </location>
</feature>
<evidence type="ECO:0000313" key="6">
    <source>
        <dbReference type="EMBL" id="GGL32412.1"/>
    </source>
</evidence>
<name>A0A830EUT0_9EURY</name>
<dbReference type="EMBL" id="BMPF01000002">
    <property type="protein sequence ID" value="GGL32412.1"/>
    <property type="molecule type" value="Genomic_DNA"/>
</dbReference>
<dbReference type="RefSeq" id="WP_188881912.1">
    <property type="nucleotide sequence ID" value="NZ_BMPF01000002.1"/>
</dbReference>
<keyword evidence="2" id="KW-0328">Glycosyltransferase</keyword>
<feature type="compositionally biased region" description="Basic and acidic residues" evidence="4">
    <location>
        <begin position="296"/>
        <end position="306"/>
    </location>
</feature>
<sequence>MQLSVVVPTLNARQRLSRALDALGARLPDAEVLVVNGPSSDGTSGLVREHAAADVLLELPERNLNASRNAGLAAATGDVIAFVSHGSVVRDGWHDALADAIAEGGDVVAGPVHRSVSGGVTTEACETDTVAGRDVTYFDGGNVAFRREVAEALDGFDEYLQTGAARDAAHRLAGMEYEVAWRPDFAVLRTDGDDVADRMADDSDVPAWGLKYRALGYRLAKNYGLRASVAWRALRNALADAKSAADRVFGGDERPSAWVRNGRAVVTGVVAGVEDGLAARRRDRSPRRNPNGVSTRMDRAMSRYEP</sequence>
<dbReference type="CDD" id="cd00761">
    <property type="entry name" value="Glyco_tranf_GTA_type"/>
    <property type="match status" value="1"/>
</dbReference>
<comment type="similarity">
    <text evidence="1">Belongs to the glycosyltransferase 2 family.</text>
</comment>
<organism evidence="6 7">
    <name type="scientific">Halarchaeum grantii</name>
    <dbReference type="NCBI Taxonomy" id="1193105"/>
    <lineage>
        <taxon>Archaea</taxon>
        <taxon>Methanobacteriati</taxon>
        <taxon>Methanobacteriota</taxon>
        <taxon>Stenosarchaea group</taxon>
        <taxon>Halobacteria</taxon>
        <taxon>Halobacteriales</taxon>
        <taxon>Halobacteriaceae</taxon>
    </lineage>
</organism>
<keyword evidence="3 6" id="KW-0808">Transferase</keyword>
<accession>A0A830EUT0</accession>
<feature type="region of interest" description="Disordered" evidence="4">
    <location>
        <begin position="277"/>
        <end position="306"/>
    </location>
</feature>
<protein>
    <submittedName>
        <fullName evidence="6">Glycosyl transferase family 2</fullName>
    </submittedName>
</protein>
<dbReference type="Gene3D" id="3.90.550.10">
    <property type="entry name" value="Spore Coat Polysaccharide Biosynthesis Protein SpsA, Chain A"/>
    <property type="match status" value="1"/>
</dbReference>